<evidence type="ECO:0000313" key="2">
    <source>
        <dbReference type="EMBL" id="CAL2076385.1"/>
    </source>
</evidence>
<accession>A0ABM9NRN7</accession>
<evidence type="ECO:0008006" key="4">
    <source>
        <dbReference type="Google" id="ProtNLM"/>
    </source>
</evidence>
<keyword evidence="3" id="KW-1185">Reference proteome</keyword>
<feature type="signal peptide" evidence="1">
    <location>
        <begin position="1"/>
        <end position="19"/>
    </location>
</feature>
<dbReference type="RefSeq" id="WP_348709898.1">
    <property type="nucleotide sequence ID" value="NZ_CAXIXY010000003.1"/>
</dbReference>
<reference evidence="2 3" key="1">
    <citation type="submission" date="2024-05" db="EMBL/GenBank/DDBJ databases">
        <authorList>
            <person name="Duchaud E."/>
        </authorList>
    </citation>
    <scope>NUCLEOTIDE SEQUENCE [LARGE SCALE GENOMIC DNA]</scope>
    <source>
        <strain evidence="2">Ena-SAMPLE-TAB-13-05-2024-13:56:06:370-140302</strain>
    </source>
</reference>
<keyword evidence="1" id="KW-0732">Signal</keyword>
<evidence type="ECO:0000313" key="3">
    <source>
        <dbReference type="Proteomes" id="UP001497416"/>
    </source>
</evidence>
<evidence type="ECO:0000256" key="1">
    <source>
        <dbReference type="SAM" id="SignalP"/>
    </source>
</evidence>
<gene>
    <name evidence="2" type="ORF">T190607A01A_10350</name>
</gene>
<name>A0ABM9NRN7_9FLAO</name>
<dbReference type="EMBL" id="CAXIXY010000003">
    <property type="protein sequence ID" value="CAL2076385.1"/>
    <property type="molecule type" value="Genomic_DNA"/>
</dbReference>
<dbReference type="Proteomes" id="UP001497416">
    <property type="component" value="Unassembled WGS sequence"/>
</dbReference>
<sequence length="430" mass="46950">MIKRILIVVLVTISTSLVAQRNSSSPYSFFGIGEDVSRTTVEQSSMGGIGVALKDVNHLNFINPAANADLRYATYALGGELSLLNISSSTSEDSGNTTSLRYIALGFPIGKNAGFSAGLQPVSSVGYAVLNSINDTNGDFLEATRFNGNGGTSRIFGAFGINVFDELALGVEAGFIFGTVENNISNQRAGVSLLTKYEKETRVRGGQFKFGTQYKKKLKNDLEVVAGAAIQLESELSVSGAERLYSFNFSAVTGQEEPRDTLYDRSVSGQLINPVKTIMGVGIGKQNKWYAGIDYEFQDAFVNQGNVVQGSTYRFDSSNRLSLGGYYIPKVNSISSYWERITYRAGLRFENTGLLVDGTNSGTNFTQIDDFGINLGFGLPMPRQLSSLNLGFEYGQKGTTDNNLIKESYFNIRLSLSLNSNQWFKKRRID</sequence>
<proteinExistence type="predicted"/>
<dbReference type="Gene3D" id="2.40.160.60">
    <property type="entry name" value="Outer membrane protein transport protein (OMPP1/FadL/TodX)"/>
    <property type="match status" value="1"/>
</dbReference>
<feature type="chain" id="PRO_5046922889" description="Long-subunit fatty acid transport protein" evidence="1">
    <location>
        <begin position="20"/>
        <end position="430"/>
    </location>
</feature>
<comment type="caution">
    <text evidence="2">The sequence shown here is derived from an EMBL/GenBank/DDBJ whole genome shotgun (WGS) entry which is preliminary data.</text>
</comment>
<organism evidence="2 3">
    <name type="scientific">Tenacibaculum platacis</name>
    <dbReference type="NCBI Taxonomy" id="3137852"/>
    <lineage>
        <taxon>Bacteria</taxon>
        <taxon>Pseudomonadati</taxon>
        <taxon>Bacteroidota</taxon>
        <taxon>Flavobacteriia</taxon>
        <taxon>Flavobacteriales</taxon>
        <taxon>Flavobacteriaceae</taxon>
        <taxon>Tenacibaculum</taxon>
    </lineage>
</organism>
<protein>
    <recommendedName>
        <fullName evidence="4">Long-subunit fatty acid transport protein</fullName>
    </recommendedName>
</protein>